<dbReference type="PRINTS" id="PR00418">
    <property type="entry name" value="TPI2FAMILY"/>
</dbReference>
<dbReference type="GO" id="GO:0006265">
    <property type="term" value="P:DNA topological change"/>
    <property type="evidence" value="ECO:0007669"/>
    <property type="project" value="InterPro"/>
</dbReference>
<sequence>MTKPSIQSNSYNAANITVLKGLEAVRQRPAMYIGSTDINGLNHIFYEVLDNAVDEALAGFATHITVVLHKDNSISVTDNGRGIPVDLHQETGRSALETVMTVLHAGGKFDKGTYKISGGLHGVGMSCTNALSIKMITSVFRNGRKYQQEYKQGIPQTELTSKPAPEHKDRTGTVQYFLPDPEIFGDLQYNPKTLETRIHYQGFLTSGINFTFINEMAATPVIKRFYFEKGILSFVHNQQSGTPIMKVPFYVNKEKDGIAVEVGFIYSDSMTDKIRTFANNIENPEGGTHLAGFKAALTSAINKYGFANKLVDEKT</sequence>
<dbReference type="Gene3D" id="3.30.565.10">
    <property type="entry name" value="Histidine kinase-like ATPase, C-terminal domain"/>
    <property type="match status" value="1"/>
</dbReference>
<evidence type="ECO:0000256" key="7">
    <source>
        <dbReference type="ARBA" id="ARBA00023029"/>
    </source>
</evidence>
<keyword evidence="7" id="KW-0799">Topoisomerase</keyword>
<organism evidence="11 12">
    <name type="scientific">Candidatus Dojkabacteria bacterium CG_4_10_14_0_2_um_filter_Dojkabacteria_WS6_41_15</name>
    <dbReference type="NCBI Taxonomy" id="2014249"/>
    <lineage>
        <taxon>Bacteria</taxon>
        <taxon>Candidatus Dojkabacteria</taxon>
    </lineage>
</organism>
<dbReference type="CDD" id="cd16928">
    <property type="entry name" value="HATPase_GyrB-like"/>
    <property type="match status" value="1"/>
</dbReference>
<evidence type="ECO:0000256" key="1">
    <source>
        <dbReference type="ARBA" id="ARBA00000185"/>
    </source>
</evidence>
<evidence type="ECO:0000259" key="10">
    <source>
        <dbReference type="SMART" id="SM00387"/>
    </source>
</evidence>
<comment type="similarity">
    <text evidence="3">Belongs to the type II topoisomerase GyrB family.</text>
</comment>
<evidence type="ECO:0000256" key="2">
    <source>
        <dbReference type="ARBA" id="ARBA00001946"/>
    </source>
</evidence>
<gene>
    <name evidence="11" type="ORF">COX64_02545</name>
</gene>
<evidence type="ECO:0000256" key="5">
    <source>
        <dbReference type="ARBA" id="ARBA00022741"/>
    </source>
</evidence>
<comment type="catalytic activity">
    <reaction evidence="1">
        <text>ATP-dependent breakage, passage and rejoining of double-stranded DNA.</text>
        <dbReference type="EC" id="5.6.2.2"/>
    </reaction>
</comment>
<dbReference type="SMART" id="SM00433">
    <property type="entry name" value="TOP2c"/>
    <property type="match status" value="1"/>
</dbReference>
<dbReference type="InterPro" id="IPR014721">
    <property type="entry name" value="Ribsml_uS5_D2-typ_fold_subgr"/>
</dbReference>
<dbReference type="SUPFAM" id="SSF55874">
    <property type="entry name" value="ATPase domain of HSP90 chaperone/DNA topoisomerase II/histidine kinase"/>
    <property type="match status" value="1"/>
</dbReference>
<protein>
    <recommendedName>
        <fullName evidence="4">DNA topoisomerase (ATP-hydrolyzing)</fullName>
        <ecNumber evidence="4">5.6.2.2</ecNumber>
    </recommendedName>
</protein>
<comment type="cofactor">
    <cofactor evidence="2">
        <name>Mg(2+)</name>
        <dbReference type="ChEBI" id="CHEBI:18420"/>
    </cofactor>
</comment>
<dbReference type="GO" id="GO:0003918">
    <property type="term" value="F:DNA topoisomerase type II (double strand cut, ATP-hydrolyzing) activity"/>
    <property type="evidence" value="ECO:0007669"/>
    <property type="project" value="UniProtKB-EC"/>
</dbReference>
<keyword evidence="6" id="KW-0067">ATP-binding</keyword>
<evidence type="ECO:0000256" key="8">
    <source>
        <dbReference type="ARBA" id="ARBA00023125"/>
    </source>
</evidence>
<feature type="domain" description="Histidine kinase/HSP90-like ATPase" evidence="10">
    <location>
        <begin position="36"/>
        <end position="183"/>
    </location>
</feature>
<proteinExistence type="inferred from homology"/>
<accession>A0A2M7W1Z6</accession>
<keyword evidence="8" id="KW-0238">DNA-binding</keyword>
<evidence type="ECO:0000313" key="12">
    <source>
        <dbReference type="Proteomes" id="UP000228952"/>
    </source>
</evidence>
<feature type="non-terminal residue" evidence="11">
    <location>
        <position position="315"/>
    </location>
</feature>
<dbReference type="InterPro" id="IPR020568">
    <property type="entry name" value="Ribosomal_Su5_D2-typ_SF"/>
</dbReference>
<dbReference type="GO" id="GO:0005524">
    <property type="term" value="F:ATP binding"/>
    <property type="evidence" value="ECO:0007669"/>
    <property type="project" value="UniProtKB-KW"/>
</dbReference>
<comment type="caution">
    <text evidence="11">The sequence shown here is derived from an EMBL/GenBank/DDBJ whole genome shotgun (WGS) entry which is preliminary data.</text>
</comment>
<dbReference type="EC" id="5.6.2.2" evidence="4"/>
<dbReference type="PRINTS" id="PR01159">
    <property type="entry name" value="DNAGYRASEB"/>
</dbReference>
<dbReference type="InterPro" id="IPR036890">
    <property type="entry name" value="HATPase_C_sf"/>
</dbReference>
<dbReference type="PANTHER" id="PTHR45866:SF1">
    <property type="entry name" value="DNA GYRASE SUBUNIT B, MITOCHONDRIAL"/>
    <property type="match status" value="1"/>
</dbReference>
<dbReference type="Gene3D" id="3.30.230.10">
    <property type="match status" value="1"/>
</dbReference>
<keyword evidence="9" id="KW-0413">Isomerase</keyword>
<keyword evidence="5" id="KW-0547">Nucleotide-binding</keyword>
<dbReference type="InterPro" id="IPR003594">
    <property type="entry name" value="HATPase_dom"/>
</dbReference>
<evidence type="ECO:0000256" key="9">
    <source>
        <dbReference type="ARBA" id="ARBA00023235"/>
    </source>
</evidence>
<dbReference type="PANTHER" id="PTHR45866">
    <property type="entry name" value="DNA GYRASE/TOPOISOMERASE SUBUNIT B"/>
    <property type="match status" value="1"/>
</dbReference>
<reference evidence="12" key="1">
    <citation type="submission" date="2017-09" db="EMBL/GenBank/DDBJ databases">
        <title>Depth-based differentiation of microbial function through sediment-hosted aquifers and enrichment of novel symbionts in the deep terrestrial subsurface.</title>
        <authorList>
            <person name="Probst A.J."/>
            <person name="Ladd B."/>
            <person name="Jarett J.K."/>
            <person name="Geller-Mcgrath D.E."/>
            <person name="Sieber C.M.K."/>
            <person name="Emerson J.B."/>
            <person name="Anantharaman K."/>
            <person name="Thomas B.C."/>
            <person name="Malmstrom R."/>
            <person name="Stieglmeier M."/>
            <person name="Klingl A."/>
            <person name="Woyke T."/>
            <person name="Ryan C.M."/>
            <person name="Banfield J.F."/>
        </authorList>
    </citation>
    <scope>NUCLEOTIDE SEQUENCE [LARGE SCALE GENOMIC DNA]</scope>
</reference>
<dbReference type="EMBL" id="PFQB01000064">
    <property type="protein sequence ID" value="PJA14036.1"/>
    <property type="molecule type" value="Genomic_DNA"/>
</dbReference>
<evidence type="ECO:0000313" key="11">
    <source>
        <dbReference type="EMBL" id="PJA14036.1"/>
    </source>
</evidence>
<dbReference type="Pfam" id="PF00204">
    <property type="entry name" value="DNA_gyraseB"/>
    <property type="match status" value="1"/>
</dbReference>
<dbReference type="FunFam" id="3.30.565.10:FF:000002">
    <property type="entry name" value="DNA gyrase subunit B"/>
    <property type="match status" value="1"/>
</dbReference>
<name>A0A2M7W1Z6_9BACT</name>
<dbReference type="InterPro" id="IPR000565">
    <property type="entry name" value="Topo_IIA_B"/>
</dbReference>
<dbReference type="GO" id="GO:0003677">
    <property type="term" value="F:DNA binding"/>
    <property type="evidence" value="ECO:0007669"/>
    <property type="project" value="UniProtKB-KW"/>
</dbReference>
<dbReference type="SMART" id="SM00387">
    <property type="entry name" value="HATPase_c"/>
    <property type="match status" value="1"/>
</dbReference>
<dbReference type="AlphaFoldDB" id="A0A2M7W1Z6"/>
<dbReference type="SUPFAM" id="SSF54211">
    <property type="entry name" value="Ribosomal protein S5 domain 2-like"/>
    <property type="match status" value="1"/>
</dbReference>
<dbReference type="Proteomes" id="UP000228952">
    <property type="component" value="Unassembled WGS sequence"/>
</dbReference>
<evidence type="ECO:0000256" key="3">
    <source>
        <dbReference type="ARBA" id="ARBA00010708"/>
    </source>
</evidence>
<dbReference type="Pfam" id="PF02518">
    <property type="entry name" value="HATPase_c"/>
    <property type="match status" value="1"/>
</dbReference>
<dbReference type="InterPro" id="IPR013506">
    <property type="entry name" value="Topo_IIA_bsu_dom2"/>
</dbReference>
<evidence type="ECO:0000256" key="6">
    <source>
        <dbReference type="ARBA" id="ARBA00022840"/>
    </source>
</evidence>
<dbReference type="InterPro" id="IPR001241">
    <property type="entry name" value="Topo_IIA"/>
</dbReference>
<evidence type="ECO:0000256" key="4">
    <source>
        <dbReference type="ARBA" id="ARBA00012895"/>
    </source>
</evidence>